<dbReference type="InterPro" id="IPR014782">
    <property type="entry name" value="Peptidase_M1_dom"/>
</dbReference>
<dbReference type="Gene3D" id="1.10.390.10">
    <property type="entry name" value="Neutral Protease Domain 2"/>
    <property type="match status" value="1"/>
</dbReference>
<evidence type="ECO:0000313" key="3">
    <source>
        <dbReference type="Proteomes" id="UP001217089"/>
    </source>
</evidence>
<sequence length="358" mass="41233">MAFVVIYLIKGASIIRMMRFFLGEETFKRGLTRYLNELKYGAAFHDHLWFALGNQSKIENKARHDVKEIMDTWTLQMNYPVVIITKDSATRIRIQQKRYLRDPEAVDPGTYISPFQVECQLIAQGSSALTIPKVKCNVFSTRKFCIDFFKRKMSIDSKRVECQLIAQGSSALTFPRVKCQAYSIRVECQLIAQGSSALTIPKVKCNVFSTRKFCIDFFKRKMSIDSKRVECQLIAQGSSALTFRRVKCQAYSIRVECQLIAQGSSALTFPRVKCQAYSIRVKCQRRAQGKSALTFPPVKCKAYSTRYRWEIPFTYTTSGAPNFNQSDADIVWLNRSTESRKYQYKNRMSIMIMGLKSF</sequence>
<feature type="domain" description="Peptidase M1 membrane alanine aminopeptidase" evidence="1">
    <location>
        <begin position="4"/>
        <end position="73"/>
    </location>
</feature>
<evidence type="ECO:0000313" key="2">
    <source>
        <dbReference type="EMBL" id="KAJ8319604.1"/>
    </source>
</evidence>
<accession>A0ABQ9FQM4</accession>
<comment type="caution">
    <text evidence="2">The sequence shown here is derived from an EMBL/GenBank/DDBJ whole genome shotgun (WGS) entry which is preliminary data.</text>
</comment>
<organism evidence="2 3">
    <name type="scientific">Tegillarca granosa</name>
    <name type="common">Malaysian cockle</name>
    <name type="synonym">Anadara granosa</name>
    <dbReference type="NCBI Taxonomy" id="220873"/>
    <lineage>
        <taxon>Eukaryota</taxon>
        <taxon>Metazoa</taxon>
        <taxon>Spiralia</taxon>
        <taxon>Lophotrochozoa</taxon>
        <taxon>Mollusca</taxon>
        <taxon>Bivalvia</taxon>
        <taxon>Autobranchia</taxon>
        <taxon>Pteriomorphia</taxon>
        <taxon>Arcoida</taxon>
        <taxon>Arcoidea</taxon>
        <taxon>Arcidae</taxon>
        <taxon>Tegillarca</taxon>
    </lineage>
</organism>
<dbReference type="EMBL" id="JARBDR010000191">
    <property type="protein sequence ID" value="KAJ8319604.1"/>
    <property type="molecule type" value="Genomic_DNA"/>
</dbReference>
<dbReference type="Proteomes" id="UP001217089">
    <property type="component" value="Unassembled WGS sequence"/>
</dbReference>
<gene>
    <name evidence="2" type="ORF">KUTeg_002848</name>
</gene>
<proteinExistence type="predicted"/>
<dbReference type="PANTHER" id="PTHR11533:SF294">
    <property type="entry name" value="THYROTROPIN-RELEASING HORMONE-DEGRADING ECTOENZYME"/>
    <property type="match status" value="1"/>
</dbReference>
<protein>
    <recommendedName>
        <fullName evidence="1">Peptidase M1 membrane alanine aminopeptidase domain-containing protein</fullName>
    </recommendedName>
</protein>
<evidence type="ECO:0000259" key="1">
    <source>
        <dbReference type="Pfam" id="PF01433"/>
    </source>
</evidence>
<name>A0ABQ9FQM4_TEGGR</name>
<dbReference type="InterPro" id="IPR027268">
    <property type="entry name" value="Peptidase_M4/M1_CTD_sf"/>
</dbReference>
<dbReference type="InterPro" id="IPR050344">
    <property type="entry name" value="Peptidase_M1_aminopeptidases"/>
</dbReference>
<dbReference type="SUPFAM" id="SSF55486">
    <property type="entry name" value="Metalloproteases ('zincins'), catalytic domain"/>
    <property type="match status" value="1"/>
</dbReference>
<reference evidence="2 3" key="1">
    <citation type="submission" date="2022-12" db="EMBL/GenBank/DDBJ databases">
        <title>Chromosome-level genome of Tegillarca granosa.</title>
        <authorList>
            <person name="Kim J."/>
        </authorList>
    </citation>
    <scope>NUCLEOTIDE SEQUENCE [LARGE SCALE GENOMIC DNA]</scope>
    <source>
        <strain evidence="2">Teg-2019</strain>
        <tissue evidence="2">Adductor muscle</tissue>
    </source>
</reference>
<keyword evidence="3" id="KW-1185">Reference proteome</keyword>
<dbReference type="Pfam" id="PF01433">
    <property type="entry name" value="Peptidase_M1"/>
    <property type="match status" value="1"/>
</dbReference>
<dbReference type="PANTHER" id="PTHR11533">
    <property type="entry name" value="PROTEASE M1 ZINC METALLOPROTEASE"/>
    <property type="match status" value="1"/>
</dbReference>